<organism evidence="1 2">
    <name type="scientific">Pangasius djambal</name>
    <dbReference type="NCBI Taxonomy" id="1691987"/>
    <lineage>
        <taxon>Eukaryota</taxon>
        <taxon>Metazoa</taxon>
        <taxon>Chordata</taxon>
        <taxon>Craniata</taxon>
        <taxon>Vertebrata</taxon>
        <taxon>Euteleostomi</taxon>
        <taxon>Actinopterygii</taxon>
        <taxon>Neopterygii</taxon>
        <taxon>Teleostei</taxon>
        <taxon>Ostariophysi</taxon>
        <taxon>Siluriformes</taxon>
        <taxon>Pangasiidae</taxon>
        <taxon>Pangasius</taxon>
    </lineage>
</organism>
<name>A0ACC5ZNR4_9TELE</name>
<comment type="caution">
    <text evidence="1">The sequence shown here is derived from an EMBL/GenBank/DDBJ whole genome shotgun (WGS) entry which is preliminary data.</text>
</comment>
<protein>
    <submittedName>
        <fullName evidence="1">Uncharacterized protein</fullName>
    </submittedName>
</protein>
<gene>
    <name evidence="1" type="ORF">PDJAM_G00177230</name>
</gene>
<dbReference type="EMBL" id="CM041003">
    <property type="protein sequence ID" value="MCJ8749520.1"/>
    <property type="molecule type" value="Genomic_DNA"/>
</dbReference>
<sequence>MVQKCNVIVLEEVLRQAGVVNCSVVLLKDPVITTQTRALSQEGCLLQHVHIASHRLTPLHNLKLHFPIEGKSTPDHDGASSTVPCRKHLQWDLLVMPVSLEVIRTIQMPSYGYWAAVSISKGLNLGRGSACVFTDSPSDPPAQCR</sequence>
<keyword evidence="2" id="KW-1185">Reference proteome</keyword>
<proteinExistence type="predicted"/>
<reference evidence="1" key="1">
    <citation type="submission" date="2020-02" db="EMBL/GenBank/DDBJ databases">
        <title>Genome sequencing of the panga catfish, Pangasius djambal.</title>
        <authorList>
            <person name="Wen M."/>
            <person name="Zahm M."/>
            <person name="Roques C."/>
            <person name="Cabau C."/>
            <person name="Klopp C."/>
            <person name="Donnadieu C."/>
            <person name="Jouanno E."/>
            <person name="Avarre J.-C."/>
            <person name="Campet M."/>
            <person name="Ha T."/>
            <person name="Dugue R."/>
            <person name="Lampietro C."/>
            <person name="Louis A."/>
            <person name="Herpin A."/>
            <person name="Echchiki A."/>
            <person name="Berthelot C."/>
            <person name="Parey E."/>
            <person name="Roest-Crollius H."/>
            <person name="Braasch I."/>
            <person name="Postlethwait J.H."/>
            <person name="Bobe J."/>
            <person name="Montfort J."/>
            <person name="Bouchez O."/>
            <person name="Begum T."/>
            <person name="Schartl M."/>
            <person name="Gustiano R."/>
            <person name="Guiguen Y."/>
        </authorList>
    </citation>
    <scope>NUCLEOTIDE SEQUENCE</scope>
    <source>
        <strain evidence="1">Pdj_M5554</strain>
    </source>
</reference>
<evidence type="ECO:0000313" key="1">
    <source>
        <dbReference type="EMBL" id="MCJ8749520.1"/>
    </source>
</evidence>
<evidence type="ECO:0000313" key="2">
    <source>
        <dbReference type="Proteomes" id="UP000830395"/>
    </source>
</evidence>
<accession>A0ACC5ZNR4</accession>
<dbReference type="Proteomes" id="UP000830395">
    <property type="component" value="Chromosome 29"/>
</dbReference>